<feature type="transmembrane region" description="Helical" evidence="1">
    <location>
        <begin position="121"/>
        <end position="143"/>
    </location>
</feature>
<gene>
    <name evidence="2" type="ORF">LTR36_004766</name>
</gene>
<evidence type="ECO:0000313" key="3">
    <source>
        <dbReference type="Proteomes" id="UP001324427"/>
    </source>
</evidence>
<evidence type="ECO:0000256" key="1">
    <source>
        <dbReference type="SAM" id="Phobius"/>
    </source>
</evidence>
<proteinExistence type="predicted"/>
<protein>
    <submittedName>
        <fullName evidence="2">Uncharacterized protein</fullName>
    </submittedName>
</protein>
<organism evidence="2 3">
    <name type="scientific">Oleoguttula mirabilis</name>
    <dbReference type="NCBI Taxonomy" id="1507867"/>
    <lineage>
        <taxon>Eukaryota</taxon>
        <taxon>Fungi</taxon>
        <taxon>Dikarya</taxon>
        <taxon>Ascomycota</taxon>
        <taxon>Pezizomycotina</taxon>
        <taxon>Dothideomycetes</taxon>
        <taxon>Dothideomycetidae</taxon>
        <taxon>Mycosphaerellales</taxon>
        <taxon>Teratosphaeriaceae</taxon>
        <taxon>Oleoguttula</taxon>
    </lineage>
</organism>
<dbReference type="EMBL" id="JAVFHQ010000028">
    <property type="protein sequence ID" value="KAK4543992.1"/>
    <property type="molecule type" value="Genomic_DNA"/>
</dbReference>
<sequence length="176" mass="19170">MLFDGRDEKIGSDRETFEMLRMWYCWMQVKRGFGEIILPRTLIRITQVQLCGAVDGVASLGSRVKTFELGRNGSTHVANFENPTRVPADQRFQTASMLENPSAQGVATFGLELIRAWDSMAISAISLTPFFVSLVFAAVWIGVCVGKYHVDAQVATQTAFTAAAFIVTAGKIGGAA</sequence>
<keyword evidence="1" id="KW-1133">Transmembrane helix</keyword>
<evidence type="ECO:0000313" key="2">
    <source>
        <dbReference type="EMBL" id="KAK4543992.1"/>
    </source>
</evidence>
<reference evidence="2 3" key="1">
    <citation type="submission" date="2021-11" db="EMBL/GenBank/DDBJ databases">
        <title>Black yeast isolated from Biological Soil Crust.</title>
        <authorList>
            <person name="Kurbessoian T."/>
        </authorList>
    </citation>
    <scope>NUCLEOTIDE SEQUENCE [LARGE SCALE GENOMIC DNA]</scope>
    <source>
        <strain evidence="2 3">CCFEE 5522</strain>
    </source>
</reference>
<dbReference type="AlphaFoldDB" id="A0AAV9JGG5"/>
<comment type="caution">
    <text evidence="2">The sequence shown here is derived from an EMBL/GenBank/DDBJ whole genome shotgun (WGS) entry which is preliminary data.</text>
</comment>
<accession>A0AAV9JGG5</accession>
<keyword evidence="3" id="KW-1185">Reference proteome</keyword>
<name>A0AAV9JGG5_9PEZI</name>
<keyword evidence="1" id="KW-0472">Membrane</keyword>
<keyword evidence="1" id="KW-0812">Transmembrane</keyword>
<dbReference type="Proteomes" id="UP001324427">
    <property type="component" value="Unassembled WGS sequence"/>
</dbReference>